<sequence length="65" mass="7046">MGFGAQLNSLLSVWLEKRAPRSSGKLRPRTHHVVMRDGGQIISGGSTVAQVLPYIPRLLGTSLPH</sequence>
<organism evidence="1 2">
    <name type="scientific">Rattus norvegicus</name>
    <name type="common">Rat</name>
    <dbReference type="NCBI Taxonomy" id="10116"/>
    <lineage>
        <taxon>Eukaryota</taxon>
        <taxon>Metazoa</taxon>
        <taxon>Chordata</taxon>
        <taxon>Craniata</taxon>
        <taxon>Vertebrata</taxon>
        <taxon>Euteleostomi</taxon>
        <taxon>Mammalia</taxon>
        <taxon>Eutheria</taxon>
        <taxon>Euarchontoglires</taxon>
        <taxon>Glires</taxon>
        <taxon>Rodentia</taxon>
        <taxon>Myomorpha</taxon>
        <taxon>Muroidea</taxon>
        <taxon>Muridae</taxon>
        <taxon>Murinae</taxon>
        <taxon>Rattus</taxon>
    </lineage>
</organism>
<gene>
    <name evidence="1" type="ORF">rCG_56025</name>
</gene>
<evidence type="ECO:0000313" key="2">
    <source>
        <dbReference type="Proteomes" id="UP000234681"/>
    </source>
</evidence>
<evidence type="ECO:0000313" key="1">
    <source>
        <dbReference type="EMBL" id="EDL91452.1"/>
    </source>
</evidence>
<name>A6IBI6_RAT</name>
<dbReference type="Proteomes" id="UP000234681">
    <property type="component" value="Chromosome 4"/>
</dbReference>
<reference evidence="2" key="1">
    <citation type="submission" date="2005-09" db="EMBL/GenBank/DDBJ databases">
        <authorList>
            <person name="Mural R.J."/>
            <person name="Li P.W."/>
            <person name="Adams M.D."/>
            <person name="Amanatides P.G."/>
            <person name="Baden-Tillson H."/>
            <person name="Barnstead M."/>
            <person name="Chin S.H."/>
            <person name="Dew I."/>
            <person name="Evans C.A."/>
            <person name="Ferriera S."/>
            <person name="Flanigan M."/>
            <person name="Fosler C."/>
            <person name="Glodek A."/>
            <person name="Gu Z."/>
            <person name="Holt R.A."/>
            <person name="Jennings D."/>
            <person name="Kraft C.L."/>
            <person name="Lu F."/>
            <person name="Nguyen T."/>
            <person name="Nusskern D.R."/>
            <person name="Pfannkoch C.M."/>
            <person name="Sitter C."/>
            <person name="Sutton G.G."/>
            <person name="Venter J.C."/>
            <person name="Wang Z."/>
            <person name="Woodage T."/>
            <person name="Zheng X.H."/>
            <person name="Zhong F."/>
        </authorList>
    </citation>
    <scope>NUCLEOTIDE SEQUENCE [LARGE SCALE GENOMIC DNA]</scope>
    <source>
        <strain>BN</strain>
        <strain evidence="2">Sprague-Dawley</strain>
    </source>
</reference>
<dbReference type="AlphaFoldDB" id="A6IBI6"/>
<dbReference type="EMBL" id="CH473957">
    <property type="protein sequence ID" value="EDL91452.1"/>
    <property type="molecule type" value="Genomic_DNA"/>
</dbReference>
<protein>
    <submittedName>
        <fullName evidence="1">RCG56025</fullName>
    </submittedName>
</protein>
<proteinExistence type="predicted"/>
<accession>A6IBI6</accession>